<accession>D8LHA1</accession>
<sequence>MDAQREIAKKKKKDRPIPDTRYLTRNDVIEAVRAIKAEKEIDSVIMQKMEKEDPRLYGITADPVSGTLVNLDGKKGRVVAARRDVDGYLKYCVELEGKHRKTKGIAKNVNTRQLLEAAGGEGVVRWEKEVDRVTTVFCAILSLVYVPVYKFVTIVPRVKRKVKPVDLKGEDGKEAVELREFAWEKIKGAPATHVVNDHEKKLLASDEGLEQELCEKGTLARVLGINLDAYSGLVHEPRDYAKQHYSTVDHYVKGAQAAYKLGRVMSFQSCMAPLSVGGVHDELPPGVRLAHEEQRKITLPITKKEASEAGYGLATRALVSRARVSDELCQWYASAPLYTVMLFSRPERDKKSIKLTTENEVKDLMALFGLS</sequence>
<name>D8LHA1_ECTSI</name>
<dbReference type="EMBL" id="FN649750">
    <property type="protein sequence ID" value="CBN74320.1"/>
    <property type="molecule type" value="Genomic_DNA"/>
</dbReference>
<proteinExistence type="predicted"/>
<dbReference type="AlphaFoldDB" id="D8LHA1"/>
<evidence type="ECO:0000313" key="2">
    <source>
        <dbReference type="Proteomes" id="UP000002630"/>
    </source>
</evidence>
<dbReference type="EMBL" id="FN648364">
    <property type="protein sequence ID" value="CBN74320.1"/>
    <property type="molecule type" value="Genomic_DNA"/>
</dbReference>
<dbReference type="InParanoid" id="D8LHA1"/>
<organism evidence="1 2">
    <name type="scientific">Ectocarpus siliculosus</name>
    <name type="common">Brown alga</name>
    <name type="synonym">Conferva siliculosa</name>
    <dbReference type="NCBI Taxonomy" id="2880"/>
    <lineage>
        <taxon>Eukaryota</taxon>
        <taxon>Sar</taxon>
        <taxon>Stramenopiles</taxon>
        <taxon>Ochrophyta</taxon>
        <taxon>PX clade</taxon>
        <taxon>Phaeophyceae</taxon>
        <taxon>Ectocarpales</taxon>
        <taxon>Ectocarpaceae</taxon>
        <taxon>Ectocarpus</taxon>
    </lineage>
</organism>
<dbReference type="Proteomes" id="UP000002630">
    <property type="component" value="Linkage Group LG25"/>
</dbReference>
<keyword evidence="2" id="KW-1185">Reference proteome</keyword>
<gene>
    <name evidence="1" type="ORF">Esi_0019_0124</name>
</gene>
<protein>
    <submittedName>
        <fullName evidence="1">Uncharacterized protein</fullName>
    </submittedName>
</protein>
<reference evidence="1 2" key="1">
    <citation type="journal article" date="2010" name="Nature">
        <title>The Ectocarpus genome and the independent evolution of multicellularity in brown algae.</title>
        <authorList>
            <person name="Cock J.M."/>
            <person name="Sterck L."/>
            <person name="Rouze P."/>
            <person name="Scornet D."/>
            <person name="Allen A.E."/>
            <person name="Amoutzias G."/>
            <person name="Anthouard V."/>
            <person name="Artiguenave F."/>
            <person name="Aury J.M."/>
            <person name="Badger J.H."/>
            <person name="Beszteri B."/>
            <person name="Billiau K."/>
            <person name="Bonnet E."/>
            <person name="Bothwell J.H."/>
            <person name="Bowler C."/>
            <person name="Boyen C."/>
            <person name="Brownlee C."/>
            <person name="Carrano C.J."/>
            <person name="Charrier B."/>
            <person name="Cho G.Y."/>
            <person name="Coelho S.M."/>
            <person name="Collen J."/>
            <person name="Corre E."/>
            <person name="Da Silva C."/>
            <person name="Delage L."/>
            <person name="Delaroque N."/>
            <person name="Dittami S.M."/>
            <person name="Doulbeau S."/>
            <person name="Elias M."/>
            <person name="Farnham G."/>
            <person name="Gachon C.M."/>
            <person name="Gschloessl B."/>
            <person name="Heesch S."/>
            <person name="Jabbari K."/>
            <person name="Jubin C."/>
            <person name="Kawai H."/>
            <person name="Kimura K."/>
            <person name="Kloareg B."/>
            <person name="Kupper F.C."/>
            <person name="Lang D."/>
            <person name="Le Bail A."/>
            <person name="Leblanc C."/>
            <person name="Lerouge P."/>
            <person name="Lohr M."/>
            <person name="Lopez P.J."/>
            <person name="Martens C."/>
            <person name="Maumus F."/>
            <person name="Michel G."/>
            <person name="Miranda-Saavedra D."/>
            <person name="Morales J."/>
            <person name="Moreau H."/>
            <person name="Motomura T."/>
            <person name="Nagasato C."/>
            <person name="Napoli C.A."/>
            <person name="Nelson D.R."/>
            <person name="Nyvall-Collen P."/>
            <person name="Peters A.F."/>
            <person name="Pommier C."/>
            <person name="Potin P."/>
            <person name="Poulain J."/>
            <person name="Quesneville H."/>
            <person name="Read B."/>
            <person name="Rensing S.A."/>
            <person name="Ritter A."/>
            <person name="Rousvoal S."/>
            <person name="Samanta M."/>
            <person name="Samson G."/>
            <person name="Schroeder D.C."/>
            <person name="Segurens B."/>
            <person name="Strittmatter M."/>
            <person name="Tonon T."/>
            <person name="Tregear J.W."/>
            <person name="Valentin K."/>
            <person name="von Dassow P."/>
            <person name="Yamagishi T."/>
            <person name="Van de Peer Y."/>
            <person name="Wincker P."/>
        </authorList>
    </citation>
    <scope>NUCLEOTIDE SEQUENCE [LARGE SCALE GENOMIC DNA]</scope>
    <source>
        <strain evidence="2">Ec32 / CCAP1310/4</strain>
    </source>
</reference>
<evidence type="ECO:0000313" key="1">
    <source>
        <dbReference type="EMBL" id="CBN74320.1"/>
    </source>
</evidence>